<dbReference type="EMBL" id="DS268146">
    <property type="protein sequence ID" value="KMU76145.1"/>
    <property type="molecule type" value="Genomic_DNA"/>
</dbReference>
<evidence type="ECO:0000313" key="1">
    <source>
        <dbReference type="EMBL" id="KMU76145.1"/>
    </source>
</evidence>
<proteinExistence type="predicted"/>
<reference evidence="2" key="1">
    <citation type="journal article" date="2010" name="Genome Res.">
        <title>Population genomic sequencing of Coccidioides fungi reveals recent hybridization and transposon control.</title>
        <authorList>
            <person name="Neafsey D.E."/>
            <person name="Barker B.M."/>
            <person name="Sharpton T.J."/>
            <person name="Stajich J.E."/>
            <person name="Park D.J."/>
            <person name="Whiston E."/>
            <person name="Hung C.-Y."/>
            <person name="McMahan C."/>
            <person name="White J."/>
            <person name="Sykes S."/>
            <person name="Heiman D."/>
            <person name="Young S."/>
            <person name="Zeng Q."/>
            <person name="Abouelleil A."/>
            <person name="Aftuck L."/>
            <person name="Bessette D."/>
            <person name="Brown A."/>
            <person name="FitzGerald M."/>
            <person name="Lui A."/>
            <person name="Macdonald J.P."/>
            <person name="Priest M."/>
            <person name="Orbach M.J."/>
            <person name="Galgiani J.N."/>
            <person name="Kirkland T.N."/>
            <person name="Cole G.T."/>
            <person name="Birren B.W."/>
            <person name="Henn M.R."/>
            <person name="Taylor J.W."/>
            <person name="Rounsley S.D."/>
        </authorList>
    </citation>
    <scope>NUCLEOTIDE SEQUENCE [LARGE SCALE GENOMIC DNA]</scope>
    <source>
        <strain evidence="2">RMSCC 3703</strain>
    </source>
</reference>
<protein>
    <submittedName>
        <fullName evidence="1">Uncharacterized protein</fullName>
    </submittedName>
</protein>
<evidence type="ECO:0000313" key="2">
    <source>
        <dbReference type="Proteomes" id="UP000054559"/>
    </source>
</evidence>
<dbReference type="Proteomes" id="UP000054559">
    <property type="component" value="Unassembled WGS sequence"/>
</dbReference>
<gene>
    <name evidence="1" type="ORF">CISG_05513</name>
</gene>
<organism evidence="1 2">
    <name type="scientific">Coccidioides immitis RMSCC 3703</name>
    <dbReference type="NCBI Taxonomy" id="454286"/>
    <lineage>
        <taxon>Eukaryota</taxon>
        <taxon>Fungi</taxon>
        <taxon>Dikarya</taxon>
        <taxon>Ascomycota</taxon>
        <taxon>Pezizomycotina</taxon>
        <taxon>Eurotiomycetes</taxon>
        <taxon>Eurotiomycetidae</taxon>
        <taxon>Onygenales</taxon>
        <taxon>Onygenaceae</taxon>
        <taxon>Coccidioides</taxon>
    </lineage>
</organism>
<dbReference type="AlphaFoldDB" id="A0A0J8QVS4"/>
<name>A0A0J8QVS4_COCIT</name>
<accession>A0A0J8QVS4</accession>
<sequence>MVLALIGNGKNFEGGLLQRFLHSFSYLRPICKAHDCHINGPYLPAHCFFILSSKRSEPESTFSSLLFEELHSYAPADTTLEEFEAGERCCRITGVYARID</sequence>